<dbReference type="RefSeq" id="WP_169538226.1">
    <property type="nucleotide sequence ID" value="NZ_JABBZE010000948.1"/>
</dbReference>
<feature type="signal peptide" evidence="2">
    <location>
        <begin position="1"/>
        <end position="24"/>
    </location>
</feature>
<feature type="non-terminal residue" evidence="3">
    <location>
        <position position="141"/>
    </location>
</feature>
<dbReference type="AlphaFoldDB" id="A0A848NTR8"/>
<dbReference type="EMBL" id="JABBZE010000948">
    <property type="protein sequence ID" value="NMU93863.1"/>
    <property type="molecule type" value="Genomic_DNA"/>
</dbReference>
<feature type="chain" id="PRO_5032523583" evidence="2">
    <location>
        <begin position="25"/>
        <end position="141"/>
    </location>
</feature>
<evidence type="ECO:0000256" key="1">
    <source>
        <dbReference type="SAM" id="MobiDB-lite"/>
    </source>
</evidence>
<evidence type="ECO:0000313" key="4">
    <source>
        <dbReference type="Proteomes" id="UP000542405"/>
    </source>
</evidence>
<feature type="region of interest" description="Disordered" evidence="1">
    <location>
        <begin position="19"/>
        <end position="141"/>
    </location>
</feature>
<feature type="compositionally biased region" description="Basic and acidic residues" evidence="1">
    <location>
        <begin position="70"/>
        <end position="97"/>
    </location>
</feature>
<sequence length="141" mass="14524">MKIRALTYAIVVAASLGGSGAAWAQSASPTAPSTTPNDGTAVQPNRPVPPGQAAPAPNAAPNTPSTPPNLDKHNAPSSDKRSGEMSNRHKEANDHVPRTPAPRAPPPPGHPHPGRPPRPAPAGPRPRRPPSCPSPSHRRPV</sequence>
<comment type="caution">
    <text evidence="3">The sequence shown here is derived from an EMBL/GenBank/DDBJ whole genome shotgun (WGS) entry which is preliminary data.</text>
</comment>
<organism evidence="3 4">
    <name type="scientific">Achromobacter ruhlandii</name>
    <dbReference type="NCBI Taxonomy" id="72557"/>
    <lineage>
        <taxon>Bacteria</taxon>
        <taxon>Pseudomonadati</taxon>
        <taxon>Pseudomonadota</taxon>
        <taxon>Betaproteobacteria</taxon>
        <taxon>Burkholderiales</taxon>
        <taxon>Alcaligenaceae</taxon>
        <taxon>Achromobacter</taxon>
    </lineage>
</organism>
<reference evidence="3 4" key="1">
    <citation type="submission" date="2020-04" db="EMBL/GenBank/DDBJ databases">
        <title>Achromobacter ruhlandii genome sequencing and assembly.</title>
        <authorList>
            <person name="Martins R.C.R."/>
            <person name="Perdigao-Neto L.V."/>
            <person name="Levin A.S.S."/>
            <person name="Costa S.F."/>
        </authorList>
    </citation>
    <scope>NUCLEOTIDE SEQUENCE [LARGE SCALE GENOMIC DNA]</scope>
    <source>
        <strain evidence="3 4">9035ralo</strain>
    </source>
</reference>
<evidence type="ECO:0000256" key="2">
    <source>
        <dbReference type="SAM" id="SignalP"/>
    </source>
</evidence>
<proteinExistence type="predicted"/>
<evidence type="ECO:0000313" key="3">
    <source>
        <dbReference type="EMBL" id="NMU93863.1"/>
    </source>
</evidence>
<feature type="compositionally biased region" description="Low complexity" evidence="1">
    <location>
        <begin position="19"/>
        <end position="28"/>
    </location>
</feature>
<name>A0A848NTR8_9BURK</name>
<dbReference type="Proteomes" id="UP000542405">
    <property type="component" value="Unassembled WGS sequence"/>
</dbReference>
<keyword evidence="2" id="KW-0732">Signal</keyword>
<feature type="compositionally biased region" description="Pro residues" evidence="1">
    <location>
        <begin position="99"/>
        <end position="133"/>
    </location>
</feature>
<feature type="compositionally biased region" description="Low complexity" evidence="1">
    <location>
        <begin position="53"/>
        <end position="63"/>
    </location>
</feature>
<accession>A0A848NTR8</accession>
<feature type="compositionally biased region" description="Polar residues" evidence="1">
    <location>
        <begin position="29"/>
        <end position="43"/>
    </location>
</feature>
<protein>
    <submittedName>
        <fullName evidence="3">Uncharacterized protein</fullName>
    </submittedName>
</protein>
<gene>
    <name evidence="3" type="ORF">HGQ98_32205</name>
</gene>